<dbReference type="SUPFAM" id="SSF56112">
    <property type="entry name" value="Protein kinase-like (PK-like)"/>
    <property type="match status" value="1"/>
</dbReference>
<dbReference type="SMART" id="SM00220">
    <property type="entry name" value="S_TKc"/>
    <property type="match status" value="1"/>
</dbReference>
<feature type="region of interest" description="Disordered" evidence="18">
    <location>
        <begin position="411"/>
        <end position="434"/>
    </location>
</feature>
<dbReference type="InterPro" id="IPR008271">
    <property type="entry name" value="Ser/Thr_kinase_AS"/>
</dbReference>
<dbReference type="GO" id="GO:0005886">
    <property type="term" value="C:plasma membrane"/>
    <property type="evidence" value="ECO:0007669"/>
    <property type="project" value="UniProtKB-SubCell"/>
</dbReference>
<evidence type="ECO:0000256" key="8">
    <source>
        <dbReference type="ARBA" id="ARBA00022741"/>
    </source>
</evidence>
<keyword evidence="7 20" id="KW-0732">Signal</keyword>
<keyword evidence="3" id="KW-1003">Cell membrane</keyword>
<evidence type="ECO:0000256" key="5">
    <source>
        <dbReference type="ARBA" id="ARBA00022679"/>
    </source>
</evidence>
<evidence type="ECO:0000256" key="1">
    <source>
        <dbReference type="ARBA" id="ARBA00004251"/>
    </source>
</evidence>
<dbReference type="PROSITE" id="PS50011">
    <property type="entry name" value="PROTEIN_KINASE_DOM"/>
    <property type="match status" value="1"/>
</dbReference>
<evidence type="ECO:0000256" key="18">
    <source>
        <dbReference type="SAM" id="MobiDB-lite"/>
    </source>
</evidence>
<dbReference type="Proteomes" id="UP000306102">
    <property type="component" value="Unassembled WGS sequence"/>
</dbReference>
<keyword evidence="10 17" id="KW-0067">ATP-binding</keyword>
<dbReference type="CDD" id="cd14066">
    <property type="entry name" value="STKc_IRAK"/>
    <property type="match status" value="1"/>
</dbReference>
<comment type="catalytic activity">
    <reaction evidence="15">
        <text>L-threonyl-[protein] + ATP = O-phospho-L-threonyl-[protein] + ADP + H(+)</text>
        <dbReference type="Rhea" id="RHEA:46608"/>
        <dbReference type="Rhea" id="RHEA-COMP:11060"/>
        <dbReference type="Rhea" id="RHEA-COMP:11605"/>
        <dbReference type="ChEBI" id="CHEBI:15378"/>
        <dbReference type="ChEBI" id="CHEBI:30013"/>
        <dbReference type="ChEBI" id="CHEBI:30616"/>
        <dbReference type="ChEBI" id="CHEBI:61977"/>
        <dbReference type="ChEBI" id="CHEBI:456216"/>
        <dbReference type="EC" id="2.7.11.1"/>
    </reaction>
</comment>
<dbReference type="Pfam" id="PF07714">
    <property type="entry name" value="PK_Tyr_Ser-Thr"/>
    <property type="match status" value="1"/>
</dbReference>
<dbReference type="Gene3D" id="1.10.510.10">
    <property type="entry name" value="Transferase(Phosphotransferase) domain 1"/>
    <property type="match status" value="1"/>
</dbReference>
<feature type="binding site" evidence="17">
    <location>
        <position position="559"/>
    </location>
    <ligand>
        <name>ATP</name>
        <dbReference type="ChEBI" id="CHEBI:30616"/>
    </ligand>
</feature>
<dbReference type="FunFam" id="2.60.120.430:FF:000003">
    <property type="entry name" value="FERONIA receptor-like kinase"/>
    <property type="match status" value="1"/>
</dbReference>
<gene>
    <name evidence="22" type="ORF">TEA_017159</name>
</gene>
<dbReference type="PROSITE" id="PS00107">
    <property type="entry name" value="PROTEIN_KINASE_ATP"/>
    <property type="match status" value="1"/>
</dbReference>
<evidence type="ECO:0000313" key="22">
    <source>
        <dbReference type="EMBL" id="THG18215.1"/>
    </source>
</evidence>
<dbReference type="Pfam" id="PF12819">
    <property type="entry name" value="Malectin_like"/>
    <property type="match status" value="1"/>
</dbReference>
<feature type="chain" id="PRO_5021007002" description="non-specific serine/threonine protein kinase" evidence="20">
    <location>
        <begin position="24"/>
        <end position="863"/>
    </location>
</feature>
<feature type="signal peptide" evidence="20">
    <location>
        <begin position="1"/>
        <end position="23"/>
    </location>
</feature>
<dbReference type="FunFam" id="3.30.200.20:FF:000039">
    <property type="entry name" value="receptor-like protein kinase FERONIA"/>
    <property type="match status" value="1"/>
</dbReference>
<dbReference type="InterPro" id="IPR045272">
    <property type="entry name" value="ANXUR1/2-like"/>
</dbReference>
<evidence type="ECO:0000256" key="15">
    <source>
        <dbReference type="ARBA" id="ARBA00047899"/>
    </source>
</evidence>
<proteinExistence type="predicted"/>
<keyword evidence="8 17" id="KW-0547">Nucleotide-binding</keyword>
<evidence type="ECO:0000256" key="7">
    <source>
        <dbReference type="ARBA" id="ARBA00022729"/>
    </source>
</evidence>
<dbReference type="FunFam" id="1.10.510.10:FF:000058">
    <property type="entry name" value="Receptor-like protein kinase FERONIA"/>
    <property type="match status" value="1"/>
</dbReference>
<keyword evidence="4" id="KW-0723">Serine/threonine-protein kinase</keyword>
<accession>A0A4S4EPN3</accession>
<keyword evidence="13" id="KW-0325">Glycoprotein</keyword>
<dbReference type="PROSITE" id="PS00108">
    <property type="entry name" value="PROTEIN_KINASE_ST"/>
    <property type="match status" value="1"/>
</dbReference>
<evidence type="ECO:0000256" key="19">
    <source>
        <dbReference type="SAM" id="Phobius"/>
    </source>
</evidence>
<keyword evidence="12 19" id="KW-0472">Membrane</keyword>
<sequence>MIFNTHDFFSLILSSFFIITVHSSRNTSLSNSDSFVLSCGGGSATDADGRNWVPDSKFLTSSKNSMTATAQSQDPSLPSTIPYMNARIFTSESTYKFSVSSKNRHWIRLHFYPTSYNDFNSSYSYFSVTANGFTLLKNFSASITSQALTQAYIIREFSLTPIHSGSLNLTFTPSIPNSSLAFVNGIEVISMPEIFQSITMVEFSDTSIEVEDSVLQTMFRLNVGGQYIPATNDSGLSRTWYDDSPYLFGAALGVTSEADKNVTIQYPDNLPKYIAPVDVYSTARTMGPNPKINLDYNLTWVLQVDPNFTYVARLHFCEFEISKINERVFDIFINNQTAQESADVMAWADSKQGVPVYKDFAIYVCDDLNGNGNELWVALHPSVSMKPEFYDAILNGLEIFKVNDTNGNLAGPNPVPSTLQGKAGPEQERRSFGSSLSNKRATVIGGVAGGVAGFGLVAVMIVFIKHKKRKAGGSKSTSLSWLPIYGSMRSGTTTSGIFAKGGGGNSCISTLGFGLCRHFSLGEIKLATNNFDESQIIGLGGFGKVYRGIIDGGTKVAIKRSIPCSEQGVHEFQTEIDLLSKLRHRHLVSLIGACEEGDEMILIYDYMANGTLREHLYNTNRPPLSWNQRLEICIGTARGLHYLHTGAKHTIIHRDVKATNILLDEKLVAKVSDFGLSKIGPTLSQTHVSTVVKGSFGYLDPEYFRRQQLTEKSDVYSFGVVLFEVLCARPVLNSSLPREQVSLADWALSCHKKGTLGSIIDQHIKGEINPDCLNNFVEIAVKSLSNRGIDRPSMGSVLWNLEYALQLQSNPDGPKVVAEQKANDAFILHTTLLSIEEQGEEETDNSSNEIFRKIVNPQGGSMC</sequence>
<evidence type="ECO:0000256" key="20">
    <source>
        <dbReference type="SAM" id="SignalP"/>
    </source>
</evidence>
<dbReference type="PANTHER" id="PTHR34590:SF5">
    <property type="entry name" value="OS04G0586500 PROTEIN"/>
    <property type="match status" value="1"/>
</dbReference>
<keyword evidence="14" id="KW-0278">Fertilization</keyword>
<dbReference type="Gene3D" id="3.30.200.20">
    <property type="entry name" value="Phosphorylase Kinase, domain 1"/>
    <property type="match status" value="1"/>
</dbReference>
<dbReference type="GO" id="GO:0004714">
    <property type="term" value="F:transmembrane receptor protein tyrosine kinase activity"/>
    <property type="evidence" value="ECO:0007669"/>
    <property type="project" value="InterPro"/>
</dbReference>
<evidence type="ECO:0000256" key="14">
    <source>
        <dbReference type="ARBA" id="ARBA00023279"/>
    </source>
</evidence>
<protein>
    <recommendedName>
        <fullName evidence="2">non-specific serine/threonine protein kinase</fullName>
        <ecNumber evidence="2">2.7.11.1</ecNumber>
    </recommendedName>
</protein>
<dbReference type="EMBL" id="SDRB02003184">
    <property type="protein sequence ID" value="THG18215.1"/>
    <property type="molecule type" value="Genomic_DNA"/>
</dbReference>
<dbReference type="Gene3D" id="2.60.120.430">
    <property type="entry name" value="Galactose-binding lectin"/>
    <property type="match status" value="2"/>
</dbReference>
<dbReference type="GO" id="GO:0004674">
    <property type="term" value="F:protein serine/threonine kinase activity"/>
    <property type="evidence" value="ECO:0007669"/>
    <property type="project" value="UniProtKB-KW"/>
</dbReference>
<dbReference type="InterPro" id="IPR024788">
    <property type="entry name" value="Malectin-like_Carb-bd_dom"/>
</dbReference>
<reference evidence="22 23" key="1">
    <citation type="journal article" date="2018" name="Proc. Natl. Acad. Sci. U.S.A.">
        <title>Draft genome sequence of Camellia sinensis var. sinensis provides insights into the evolution of the tea genome and tea quality.</title>
        <authorList>
            <person name="Wei C."/>
            <person name="Yang H."/>
            <person name="Wang S."/>
            <person name="Zhao J."/>
            <person name="Liu C."/>
            <person name="Gao L."/>
            <person name="Xia E."/>
            <person name="Lu Y."/>
            <person name="Tai Y."/>
            <person name="She G."/>
            <person name="Sun J."/>
            <person name="Cao H."/>
            <person name="Tong W."/>
            <person name="Gao Q."/>
            <person name="Li Y."/>
            <person name="Deng W."/>
            <person name="Jiang X."/>
            <person name="Wang W."/>
            <person name="Chen Q."/>
            <person name="Zhang S."/>
            <person name="Li H."/>
            <person name="Wu J."/>
            <person name="Wang P."/>
            <person name="Li P."/>
            <person name="Shi C."/>
            <person name="Zheng F."/>
            <person name="Jian J."/>
            <person name="Huang B."/>
            <person name="Shan D."/>
            <person name="Shi M."/>
            <person name="Fang C."/>
            <person name="Yue Y."/>
            <person name="Li F."/>
            <person name="Li D."/>
            <person name="Wei S."/>
            <person name="Han B."/>
            <person name="Jiang C."/>
            <person name="Yin Y."/>
            <person name="Xia T."/>
            <person name="Zhang Z."/>
            <person name="Bennetzen J.L."/>
            <person name="Zhao S."/>
            <person name="Wan X."/>
        </authorList>
    </citation>
    <scope>NUCLEOTIDE SEQUENCE [LARGE SCALE GENOMIC DNA]</scope>
    <source>
        <strain evidence="23">cv. Shuchazao</strain>
        <tissue evidence="22">Leaf</tissue>
    </source>
</reference>
<dbReference type="FunFam" id="2.60.120.430:FF:000007">
    <property type="entry name" value="FERONIA receptor-like kinase"/>
    <property type="match status" value="1"/>
</dbReference>
<evidence type="ECO:0000256" key="13">
    <source>
        <dbReference type="ARBA" id="ARBA00023180"/>
    </source>
</evidence>
<evidence type="ECO:0000256" key="11">
    <source>
        <dbReference type="ARBA" id="ARBA00022989"/>
    </source>
</evidence>
<evidence type="ECO:0000259" key="21">
    <source>
        <dbReference type="PROSITE" id="PS50011"/>
    </source>
</evidence>
<dbReference type="EC" id="2.7.11.1" evidence="2"/>
<organism evidence="22 23">
    <name type="scientific">Camellia sinensis var. sinensis</name>
    <name type="common">China tea</name>
    <dbReference type="NCBI Taxonomy" id="542762"/>
    <lineage>
        <taxon>Eukaryota</taxon>
        <taxon>Viridiplantae</taxon>
        <taxon>Streptophyta</taxon>
        <taxon>Embryophyta</taxon>
        <taxon>Tracheophyta</taxon>
        <taxon>Spermatophyta</taxon>
        <taxon>Magnoliopsida</taxon>
        <taxon>eudicotyledons</taxon>
        <taxon>Gunneridae</taxon>
        <taxon>Pentapetalae</taxon>
        <taxon>asterids</taxon>
        <taxon>Ericales</taxon>
        <taxon>Theaceae</taxon>
        <taxon>Camellia</taxon>
    </lineage>
</organism>
<evidence type="ECO:0000256" key="9">
    <source>
        <dbReference type="ARBA" id="ARBA00022777"/>
    </source>
</evidence>
<comment type="subcellular location">
    <subcellularLocation>
        <location evidence="1">Cell membrane</location>
        <topology evidence="1">Single-pass type I membrane protein</topology>
    </subcellularLocation>
</comment>
<dbReference type="InterPro" id="IPR011009">
    <property type="entry name" value="Kinase-like_dom_sf"/>
</dbReference>
<evidence type="ECO:0000256" key="4">
    <source>
        <dbReference type="ARBA" id="ARBA00022527"/>
    </source>
</evidence>
<keyword evidence="6 19" id="KW-0812">Transmembrane</keyword>
<feature type="transmembrane region" description="Helical" evidence="19">
    <location>
        <begin position="443"/>
        <end position="464"/>
    </location>
</feature>
<evidence type="ECO:0000313" key="23">
    <source>
        <dbReference type="Proteomes" id="UP000306102"/>
    </source>
</evidence>
<evidence type="ECO:0000256" key="2">
    <source>
        <dbReference type="ARBA" id="ARBA00012513"/>
    </source>
</evidence>
<dbReference type="AlphaFoldDB" id="A0A4S4EPN3"/>
<keyword evidence="23" id="KW-1185">Reference proteome</keyword>
<dbReference type="PANTHER" id="PTHR34590">
    <property type="entry name" value="OS03G0124300 PROTEIN-RELATED"/>
    <property type="match status" value="1"/>
</dbReference>
<keyword evidence="5" id="KW-0808">Transferase</keyword>
<dbReference type="InterPro" id="IPR000719">
    <property type="entry name" value="Prot_kinase_dom"/>
</dbReference>
<comment type="catalytic activity">
    <reaction evidence="16">
        <text>L-seryl-[protein] + ATP = O-phospho-L-seryl-[protein] + ADP + H(+)</text>
        <dbReference type="Rhea" id="RHEA:17989"/>
        <dbReference type="Rhea" id="RHEA-COMP:9863"/>
        <dbReference type="Rhea" id="RHEA-COMP:11604"/>
        <dbReference type="ChEBI" id="CHEBI:15378"/>
        <dbReference type="ChEBI" id="CHEBI:29999"/>
        <dbReference type="ChEBI" id="CHEBI:30616"/>
        <dbReference type="ChEBI" id="CHEBI:83421"/>
        <dbReference type="ChEBI" id="CHEBI:456216"/>
        <dbReference type="EC" id="2.7.11.1"/>
    </reaction>
</comment>
<dbReference type="GO" id="GO:0005524">
    <property type="term" value="F:ATP binding"/>
    <property type="evidence" value="ECO:0007669"/>
    <property type="project" value="UniProtKB-UniRule"/>
</dbReference>
<name>A0A4S4EPN3_CAMSN</name>
<evidence type="ECO:0000256" key="6">
    <source>
        <dbReference type="ARBA" id="ARBA00022692"/>
    </source>
</evidence>
<dbReference type="InterPro" id="IPR001245">
    <property type="entry name" value="Ser-Thr/Tyr_kinase_cat_dom"/>
</dbReference>
<evidence type="ECO:0000256" key="12">
    <source>
        <dbReference type="ARBA" id="ARBA00023136"/>
    </source>
</evidence>
<feature type="domain" description="Protein kinase" evidence="21">
    <location>
        <begin position="531"/>
        <end position="804"/>
    </location>
</feature>
<keyword evidence="11 19" id="KW-1133">Transmembrane helix</keyword>
<dbReference type="InterPro" id="IPR017441">
    <property type="entry name" value="Protein_kinase_ATP_BS"/>
</dbReference>
<evidence type="ECO:0000256" key="3">
    <source>
        <dbReference type="ARBA" id="ARBA00022475"/>
    </source>
</evidence>
<dbReference type="STRING" id="542762.A0A4S4EPN3"/>
<comment type="caution">
    <text evidence="22">The sequence shown here is derived from an EMBL/GenBank/DDBJ whole genome shotgun (WGS) entry which is preliminary data.</text>
</comment>
<evidence type="ECO:0000256" key="10">
    <source>
        <dbReference type="ARBA" id="ARBA00022840"/>
    </source>
</evidence>
<keyword evidence="9" id="KW-0418">Kinase</keyword>
<evidence type="ECO:0000256" key="17">
    <source>
        <dbReference type="PROSITE-ProRule" id="PRU10141"/>
    </source>
</evidence>
<evidence type="ECO:0000256" key="16">
    <source>
        <dbReference type="ARBA" id="ARBA00048679"/>
    </source>
</evidence>